<gene>
    <name evidence="3" type="primary">LOC111120148</name>
</gene>
<accession>A0A8B8CL62</accession>
<organism evidence="2 3">
    <name type="scientific">Crassostrea virginica</name>
    <name type="common">Eastern oyster</name>
    <dbReference type="NCBI Taxonomy" id="6565"/>
    <lineage>
        <taxon>Eukaryota</taxon>
        <taxon>Metazoa</taxon>
        <taxon>Spiralia</taxon>
        <taxon>Lophotrochozoa</taxon>
        <taxon>Mollusca</taxon>
        <taxon>Bivalvia</taxon>
        <taxon>Autobranchia</taxon>
        <taxon>Pteriomorphia</taxon>
        <taxon>Ostreida</taxon>
        <taxon>Ostreoidea</taxon>
        <taxon>Ostreidae</taxon>
        <taxon>Crassostrea</taxon>
    </lineage>
</organism>
<keyword evidence="1" id="KW-0732">Signal</keyword>
<dbReference type="Proteomes" id="UP000694844">
    <property type="component" value="Chromosome 2"/>
</dbReference>
<evidence type="ECO:0000256" key="1">
    <source>
        <dbReference type="SAM" id="SignalP"/>
    </source>
</evidence>
<dbReference type="RefSeq" id="XP_022316582.1">
    <property type="nucleotide sequence ID" value="XM_022460874.1"/>
</dbReference>
<reference evidence="3" key="1">
    <citation type="submission" date="2025-08" db="UniProtKB">
        <authorList>
            <consortium name="RefSeq"/>
        </authorList>
    </citation>
    <scope>IDENTIFICATION</scope>
    <source>
        <tissue evidence="3">Whole sample</tissue>
    </source>
</reference>
<dbReference type="KEGG" id="cvn:111120148"/>
<feature type="signal peptide" evidence="1">
    <location>
        <begin position="1"/>
        <end position="17"/>
    </location>
</feature>
<dbReference type="AlphaFoldDB" id="A0A8B8CL62"/>
<proteinExistence type="predicted"/>
<feature type="chain" id="PRO_5034891531" evidence="1">
    <location>
        <begin position="18"/>
        <end position="594"/>
    </location>
</feature>
<name>A0A8B8CL62_CRAVI</name>
<sequence>MKVNLIFIFLCIGKVHSWWELVYKVVTGAPFGAHALLINNGTRNTNNLAAQQLTNQVLDHYKSDVMDDMHTNGVTKIRVSYYLGGVEVKYFVFDAVGATKTDWFSRSRLLETNYDITALTTAVGKSGEYFSIAGDTVSGGGALKRHFYVNEGYYGCEGDQGWVLVVDGPGPCLMDQVSTTTVYFVNTASFSLTPGVTADFMAVFVERGICSGTSPAPSSTTVPSNGYLLINETEKLEKKITEIKTNLTVHVNTTSQYLRSKSCANDERTSSRAMGMVGSSKKSAITSQRKVHSWWELVYKVVTGAAFGAHALFINNGTRNTNNLVAQQLTNQVLDHYKSDVMDDMHTNGVTKIRVSYYLGGVEVKYFVFDAVGATKTDWFSRSRLLETNYDITALTTAVGKSGEYFSIAGHTGGAIKRHFYINEGYYGCESDQGWVLVVDGPGPCSMDQVSTTTVYFVNTASFSLTPGVTADFMAVFVERGICSGTSPAPSSTTVPSNGYLLINETEKLEKKITEIKTNLTVPVNTTSQYLRSKSCANDERTSSRAMGMVLGAGLLSALAAFILFPDLHTACSHILKGICNLCRKRKQHNQLLK</sequence>
<evidence type="ECO:0000313" key="3">
    <source>
        <dbReference type="RefSeq" id="XP_022316582.1"/>
    </source>
</evidence>
<dbReference type="OrthoDB" id="6140297at2759"/>
<evidence type="ECO:0000313" key="2">
    <source>
        <dbReference type="Proteomes" id="UP000694844"/>
    </source>
</evidence>
<protein>
    <submittedName>
        <fullName evidence="3">Uncharacterized protein LOC111120148</fullName>
    </submittedName>
</protein>
<dbReference type="GeneID" id="111120148"/>
<keyword evidence="2" id="KW-1185">Reference proteome</keyword>